<sequence length="432" mass="47484">MGTEVEPGDGEAEANVGISDENVEPVALEHSDAAESYRTEHGEGSLLQKNRLALPAASAVAILLIFTLLIKRRLFRKSVSPLDETRAKYDSWGLPMLEHFENTLPEELKLERNAIAMAAAQAYTDEYAPPVVPAQLQSVVASALSGGQADSLVGLTVDLEDVMPSAPDEKGEALPRRLEILGAVGFDSGGVLQQPIAVPVYTANIAGAQEATLVNECYVFRRVQLMERLQGNIMSLDLQSQVLSQSKDYTASRLLQMVLKLQEARISSANLDWNTLLVRFDGTFVLETFHSSGPFGSALGAFAVLIPHRMEPQLALSYSESKQSGNPIVFHPSCDMWSLGTLLYELFTGELPYNSDSCTEMEQAKQLAEQLLTTQTRSEVLRARLDAADVSQRWKELTLRLLEPNRAHRITSMGIMQEFPDLARHITAEART</sequence>
<dbReference type="PROSITE" id="PS50011">
    <property type="entry name" value="PROTEIN_KINASE_DOM"/>
    <property type="match status" value="1"/>
</dbReference>
<dbReference type="GO" id="GO:0005524">
    <property type="term" value="F:ATP binding"/>
    <property type="evidence" value="ECO:0007669"/>
    <property type="project" value="InterPro"/>
</dbReference>
<evidence type="ECO:0000313" key="4">
    <source>
        <dbReference type="EMBL" id="CDJ29834.1"/>
    </source>
</evidence>
<feature type="region of interest" description="Disordered" evidence="1">
    <location>
        <begin position="1"/>
        <end position="23"/>
    </location>
</feature>
<keyword evidence="2" id="KW-0812">Transmembrane</keyword>
<reference evidence="4" key="1">
    <citation type="submission" date="2013-10" db="EMBL/GenBank/DDBJ databases">
        <title>Genomic analysis of the causative agents of coccidiosis in chickens.</title>
        <authorList>
            <person name="Reid A.J."/>
            <person name="Blake D."/>
            <person name="Billington K."/>
            <person name="Browne H."/>
            <person name="Dunn M."/>
            <person name="Hung S."/>
            <person name="Kawahara F."/>
            <person name="Miranda-Saavedra D."/>
            <person name="Mourier T."/>
            <person name="Nagra H."/>
            <person name="Otto T.D."/>
            <person name="Rawlings N."/>
            <person name="Sanchez A."/>
            <person name="Sanders M."/>
            <person name="Subramaniam C."/>
            <person name="Tay Y."/>
            <person name="Dear P."/>
            <person name="Doerig C."/>
            <person name="Gruber A."/>
            <person name="Parkinson J."/>
            <person name="Shirley M."/>
            <person name="Wan K.L."/>
            <person name="Berriman M."/>
            <person name="Tomley F."/>
            <person name="Pain A."/>
        </authorList>
    </citation>
    <scope>NUCLEOTIDE SEQUENCE [LARGE SCALE GENOMIC DNA]</scope>
    <source>
        <strain evidence="4">Houghton</strain>
    </source>
</reference>
<feature type="transmembrane region" description="Helical" evidence="2">
    <location>
        <begin position="52"/>
        <end position="70"/>
    </location>
</feature>
<dbReference type="GeneID" id="25379981"/>
<name>U6JWR4_9EIME</name>
<organism evidence="4 5">
    <name type="scientific">Eimeria mitis</name>
    <dbReference type="NCBI Taxonomy" id="44415"/>
    <lineage>
        <taxon>Eukaryota</taxon>
        <taxon>Sar</taxon>
        <taxon>Alveolata</taxon>
        <taxon>Apicomplexa</taxon>
        <taxon>Conoidasida</taxon>
        <taxon>Coccidia</taxon>
        <taxon>Eucoccidiorida</taxon>
        <taxon>Eimeriorina</taxon>
        <taxon>Eimeriidae</taxon>
        <taxon>Eimeria</taxon>
    </lineage>
</organism>
<proteinExistence type="predicted"/>
<dbReference type="Pfam" id="PF00069">
    <property type="entry name" value="Pkinase"/>
    <property type="match status" value="1"/>
</dbReference>
<feature type="compositionally biased region" description="Acidic residues" evidence="1">
    <location>
        <begin position="1"/>
        <end position="12"/>
    </location>
</feature>
<dbReference type="RefSeq" id="XP_013352403.1">
    <property type="nucleotide sequence ID" value="XM_013496949.1"/>
</dbReference>
<evidence type="ECO:0000259" key="3">
    <source>
        <dbReference type="PROSITE" id="PS50011"/>
    </source>
</evidence>
<protein>
    <recommendedName>
        <fullName evidence="3">Protein kinase domain-containing protein</fullName>
    </recommendedName>
</protein>
<dbReference type="GO" id="GO:0004672">
    <property type="term" value="F:protein kinase activity"/>
    <property type="evidence" value="ECO:0007669"/>
    <property type="project" value="InterPro"/>
</dbReference>
<dbReference type="InterPro" id="IPR011009">
    <property type="entry name" value="Kinase-like_dom_sf"/>
</dbReference>
<accession>U6JWR4</accession>
<evidence type="ECO:0000256" key="1">
    <source>
        <dbReference type="SAM" id="MobiDB-lite"/>
    </source>
</evidence>
<keyword evidence="5" id="KW-1185">Reference proteome</keyword>
<gene>
    <name evidence="4" type="ORF">EMH_0053090</name>
</gene>
<keyword evidence="2" id="KW-0472">Membrane</keyword>
<dbReference type="Proteomes" id="UP000030744">
    <property type="component" value="Unassembled WGS sequence"/>
</dbReference>
<reference evidence="4" key="2">
    <citation type="submission" date="2013-10" db="EMBL/GenBank/DDBJ databases">
        <authorList>
            <person name="Aslett M."/>
        </authorList>
    </citation>
    <scope>NUCLEOTIDE SEQUENCE [LARGE SCALE GENOMIC DNA]</scope>
    <source>
        <strain evidence="4">Houghton</strain>
    </source>
</reference>
<evidence type="ECO:0000313" key="5">
    <source>
        <dbReference type="Proteomes" id="UP000030744"/>
    </source>
</evidence>
<dbReference type="OrthoDB" id="346820at2759"/>
<keyword evidence="2" id="KW-1133">Transmembrane helix</keyword>
<dbReference type="VEuPathDB" id="ToxoDB:EMH_0053090"/>
<feature type="domain" description="Protein kinase" evidence="3">
    <location>
        <begin position="134"/>
        <end position="422"/>
    </location>
</feature>
<dbReference type="AlphaFoldDB" id="U6JWR4"/>
<dbReference type="EMBL" id="HG682150">
    <property type="protein sequence ID" value="CDJ29834.1"/>
    <property type="molecule type" value="Genomic_DNA"/>
</dbReference>
<dbReference type="SUPFAM" id="SSF56112">
    <property type="entry name" value="Protein kinase-like (PK-like)"/>
    <property type="match status" value="1"/>
</dbReference>
<dbReference type="InterPro" id="IPR000719">
    <property type="entry name" value="Prot_kinase_dom"/>
</dbReference>
<evidence type="ECO:0000256" key="2">
    <source>
        <dbReference type="SAM" id="Phobius"/>
    </source>
</evidence>
<dbReference type="Gene3D" id="1.10.510.10">
    <property type="entry name" value="Transferase(Phosphotransferase) domain 1"/>
    <property type="match status" value="1"/>
</dbReference>